<proteinExistence type="predicted"/>
<comment type="caution">
    <text evidence="1">The sequence shown here is derived from an EMBL/GenBank/DDBJ whole genome shotgun (WGS) entry which is preliminary data.</text>
</comment>
<name>A0A9W6P735_9ACTN</name>
<gene>
    <name evidence="1" type="ORF">Nans01_26920</name>
</gene>
<dbReference type="AlphaFoldDB" id="A0A9W6P735"/>
<dbReference type="Proteomes" id="UP001165092">
    <property type="component" value="Unassembled WGS sequence"/>
</dbReference>
<reference evidence="1" key="1">
    <citation type="submission" date="2023-02" db="EMBL/GenBank/DDBJ databases">
        <title>Nocardiopsis ansamitocini NBRC 112285.</title>
        <authorList>
            <person name="Ichikawa N."/>
            <person name="Sato H."/>
            <person name="Tonouchi N."/>
        </authorList>
    </citation>
    <scope>NUCLEOTIDE SEQUENCE</scope>
    <source>
        <strain evidence="1">NBRC 112285</strain>
    </source>
</reference>
<accession>A0A9W6P735</accession>
<evidence type="ECO:0000313" key="2">
    <source>
        <dbReference type="Proteomes" id="UP001165092"/>
    </source>
</evidence>
<evidence type="ECO:0000313" key="1">
    <source>
        <dbReference type="EMBL" id="GLU48341.1"/>
    </source>
</evidence>
<organism evidence="1 2">
    <name type="scientific">Nocardiopsis ansamitocini</name>
    <dbReference type="NCBI Taxonomy" id="1670832"/>
    <lineage>
        <taxon>Bacteria</taxon>
        <taxon>Bacillati</taxon>
        <taxon>Actinomycetota</taxon>
        <taxon>Actinomycetes</taxon>
        <taxon>Streptosporangiales</taxon>
        <taxon>Nocardiopsidaceae</taxon>
        <taxon>Nocardiopsis</taxon>
    </lineage>
</organism>
<dbReference type="EMBL" id="BSQG01000004">
    <property type="protein sequence ID" value="GLU48341.1"/>
    <property type="molecule type" value="Genomic_DNA"/>
</dbReference>
<protein>
    <submittedName>
        <fullName evidence="1">Uncharacterized protein</fullName>
    </submittedName>
</protein>
<sequence length="132" mass="14069">MEPIVRAGAAAGMSTGAQPSGRVIGALCCSAEVVGQDGGMANWFRTCYDDEDLWLCFEADGEGWAVRQVEFRGQDWQPVTAASLAEVAHVRDHADRAVMGRYERQYGVLADGHRRVAGAAPGSRDLCGGVLV</sequence>
<keyword evidence="2" id="KW-1185">Reference proteome</keyword>